<protein>
    <submittedName>
        <fullName evidence="1">Uncharacterized protein</fullName>
    </submittedName>
</protein>
<evidence type="ECO:0000313" key="1">
    <source>
        <dbReference type="EMBL" id="ESS55409.1"/>
    </source>
</evidence>
<dbReference type="AlphaFoldDB" id="V5AJG4"/>
<reference evidence="1 2" key="1">
    <citation type="journal article" date="2014" name="Genome Announc.">
        <title>Trypanosoma cruzi Clone Dm28c Draft Genome Sequence.</title>
        <authorList>
            <person name="Grisard E.C."/>
            <person name="Teixeira S.M."/>
            <person name="de Almeida L.G."/>
            <person name="Stoco P.H."/>
            <person name="Gerber A.L."/>
            <person name="Talavera-Lopez C."/>
            <person name="Lima O.C."/>
            <person name="Andersson B."/>
            <person name="de Vasconcelos A.T."/>
        </authorList>
    </citation>
    <scope>NUCLEOTIDE SEQUENCE [LARGE SCALE GENOMIC DNA]</scope>
    <source>
        <strain evidence="1 2">Dm28c</strain>
    </source>
</reference>
<sequence length="171" mass="18415">MMKPCGFLAGCCGWRTMEALKRRAPPRVSHRSTYRRLRTGTASGRGRSFAANTASSTLLPLGVHATILLACYFAGSGVQRDVGEASEHHALTPCAASACSSATCTGPSVSLLVPHAKHKIVDGWCRRCFDSSWRCATRAYSTRMLEIDAQKSRNVFHSGRGALIREGSVAD</sequence>
<dbReference type="EMBL" id="AYLP01000851">
    <property type="protein sequence ID" value="ESS55409.1"/>
    <property type="molecule type" value="Genomic_DNA"/>
</dbReference>
<comment type="caution">
    <text evidence="1">The sequence shown here is derived from an EMBL/GenBank/DDBJ whole genome shotgun (WGS) entry which is preliminary data.</text>
</comment>
<evidence type="ECO:0000313" key="2">
    <source>
        <dbReference type="Proteomes" id="UP000017861"/>
    </source>
</evidence>
<name>V5AJG4_TRYCR</name>
<gene>
    <name evidence="1" type="ORF">TCDM_13124</name>
</gene>
<organism evidence="1 2">
    <name type="scientific">Trypanosoma cruzi Dm28c</name>
    <dbReference type="NCBI Taxonomy" id="1416333"/>
    <lineage>
        <taxon>Eukaryota</taxon>
        <taxon>Discoba</taxon>
        <taxon>Euglenozoa</taxon>
        <taxon>Kinetoplastea</taxon>
        <taxon>Metakinetoplastina</taxon>
        <taxon>Trypanosomatida</taxon>
        <taxon>Trypanosomatidae</taxon>
        <taxon>Trypanosoma</taxon>
        <taxon>Schizotrypanum</taxon>
    </lineage>
</organism>
<proteinExistence type="predicted"/>
<accession>V5AJG4</accession>
<dbReference type="VEuPathDB" id="TriTrypDB:TCDM_13124"/>
<dbReference type="Proteomes" id="UP000017861">
    <property type="component" value="Unassembled WGS sequence"/>
</dbReference>